<proteinExistence type="predicted"/>
<organism evidence="1 2">
    <name type="scientific">Nannocystis pusilla</name>
    <dbReference type="NCBI Taxonomy" id="889268"/>
    <lineage>
        <taxon>Bacteria</taxon>
        <taxon>Pseudomonadati</taxon>
        <taxon>Myxococcota</taxon>
        <taxon>Polyangia</taxon>
        <taxon>Nannocystales</taxon>
        <taxon>Nannocystaceae</taxon>
        <taxon>Nannocystis</taxon>
    </lineage>
</organism>
<dbReference type="EMBL" id="JAIRAU010000011">
    <property type="protein sequence ID" value="MBZ5710000.1"/>
    <property type="molecule type" value="Genomic_DNA"/>
</dbReference>
<dbReference type="Proteomes" id="UP001139031">
    <property type="component" value="Unassembled WGS sequence"/>
</dbReference>
<reference evidence="1" key="1">
    <citation type="submission" date="2021-08" db="EMBL/GenBank/DDBJ databases">
        <authorList>
            <person name="Stevens D.C."/>
        </authorList>
    </citation>
    <scope>NUCLEOTIDE SEQUENCE</scope>
    <source>
        <strain evidence="1">DSM 53165</strain>
    </source>
</reference>
<sequence length="86" mass="9336">MTALRQMTRQSATDVPCADDTDLHVDSFESLVCSIGREPCKATSGFTSWESAGSIERAGRRTGGGSAMHARLLKHVDMDMSEEICE</sequence>
<name>A0ABS7TP66_9BACT</name>
<comment type="caution">
    <text evidence="1">The sequence shown here is derived from an EMBL/GenBank/DDBJ whole genome shotgun (WGS) entry which is preliminary data.</text>
</comment>
<evidence type="ECO:0000313" key="1">
    <source>
        <dbReference type="EMBL" id="MBZ5710000.1"/>
    </source>
</evidence>
<protein>
    <submittedName>
        <fullName evidence="1">Uncharacterized protein</fullName>
    </submittedName>
</protein>
<accession>A0ABS7TP66</accession>
<dbReference type="RefSeq" id="WP_224191892.1">
    <property type="nucleotide sequence ID" value="NZ_JAIRAU010000011.1"/>
</dbReference>
<gene>
    <name evidence="1" type="ORF">K7C98_12120</name>
</gene>
<evidence type="ECO:0000313" key="2">
    <source>
        <dbReference type="Proteomes" id="UP001139031"/>
    </source>
</evidence>
<keyword evidence="2" id="KW-1185">Reference proteome</keyword>